<dbReference type="InterPro" id="IPR028098">
    <property type="entry name" value="Glyco_trans_4-like_N"/>
</dbReference>
<dbReference type="GO" id="GO:0016757">
    <property type="term" value="F:glycosyltransferase activity"/>
    <property type="evidence" value="ECO:0007669"/>
    <property type="project" value="InterPro"/>
</dbReference>
<dbReference type="InterPro" id="IPR050194">
    <property type="entry name" value="Glycosyltransferase_grp1"/>
</dbReference>
<organism evidence="3 4">
    <name type="scientific">Cenarchaeum symbiosum (strain A)</name>
    <dbReference type="NCBI Taxonomy" id="414004"/>
    <lineage>
        <taxon>Archaea</taxon>
        <taxon>Nitrososphaerota</taxon>
        <taxon>Candidatus Cenarchaeales</taxon>
        <taxon>Candidatus Cenarchaeaceae</taxon>
        <taxon>Candidatus Cenarchaeum</taxon>
    </lineage>
</organism>
<dbReference type="KEGG" id="csy:CENSYa_1002"/>
<evidence type="ECO:0000259" key="2">
    <source>
        <dbReference type="Pfam" id="PF13439"/>
    </source>
</evidence>
<dbReference type="Gene3D" id="3.40.50.2000">
    <property type="entry name" value="Glycogen Phosphorylase B"/>
    <property type="match status" value="3"/>
</dbReference>
<gene>
    <name evidence="3" type="ordered locus">CENSYa_1002</name>
</gene>
<name>A0RWB7_CENSY</name>
<dbReference type="EMBL" id="DP000238">
    <property type="protein sequence ID" value="ABK77634.1"/>
    <property type="molecule type" value="Genomic_DNA"/>
</dbReference>
<feature type="domain" description="Glycosyltransferase subfamily 4-like N-terminal" evidence="2">
    <location>
        <begin position="12"/>
        <end position="152"/>
    </location>
</feature>
<dbReference type="Pfam" id="PF00534">
    <property type="entry name" value="Glycos_transf_1"/>
    <property type="match status" value="1"/>
</dbReference>
<protein>
    <submittedName>
        <fullName evidence="3">Glycosyltransferase</fullName>
    </submittedName>
</protein>
<dbReference type="EnsemblBacteria" id="ABK77634">
    <property type="protein sequence ID" value="ABK77634"/>
    <property type="gene ID" value="CENSYa_1002"/>
</dbReference>
<dbReference type="CDD" id="cd03801">
    <property type="entry name" value="GT4_PimA-like"/>
    <property type="match status" value="1"/>
</dbReference>
<dbReference type="STRING" id="414004.CENSYa_1002"/>
<keyword evidence="4" id="KW-1185">Reference proteome</keyword>
<evidence type="ECO:0000313" key="3">
    <source>
        <dbReference type="EMBL" id="ABK77634.1"/>
    </source>
</evidence>
<sequence length="327" mass="35111">MKFLFIAPRYTGGIGGHAARLAAGLRGINIEVDLLHAPHLNAAGLRNPSFALSSAITALFRRKQYGIVHAFNVPSAPAMRCARGIVRVLSVHGEYARQVGALHAGAAARAAGAAESLAFRWADGLVTDSRAVQESYAASGASFEVLPNPLDTIQLEKIGRPEKVPGQVAYVGRDSYEKGIDILRGIEGNIRGTAVYCTGMPWAEAMQKLAESELLVLPSRMESSPQVIKEAFYLGVPVVAASVGGVPEMVIDGENGVLVPPEDPGALLNAVNDVLDDSKWAAKLARAGRESAREYTWKEVLPKYIRFYRDLVEPKCDFRSPSSSSIE</sequence>
<reference evidence="3 4" key="1">
    <citation type="journal article" date="2006" name="Proc. Natl. Acad. Sci. U.S.A.">
        <title>Genomic analysis of the uncultivated marine crenarchaeote Cenarchaeum symbiosum.</title>
        <authorList>
            <person name="Hallam S.J."/>
            <person name="Konstantinidis K.T."/>
            <person name="Putnam N."/>
            <person name="Schleper C."/>
            <person name="Watanabe Y."/>
            <person name="Sugahara J."/>
            <person name="Preston C."/>
            <person name="de la Torre J."/>
            <person name="Richardson P.M."/>
            <person name="DeLong E.F."/>
        </authorList>
    </citation>
    <scope>NUCLEOTIDE SEQUENCE [LARGE SCALE GENOMIC DNA]</scope>
    <source>
        <strain evidence="4">A</strain>
    </source>
</reference>
<dbReference type="Proteomes" id="UP000000758">
    <property type="component" value="Chromosome"/>
</dbReference>
<evidence type="ECO:0000259" key="1">
    <source>
        <dbReference type="Pfam" id="PF00534"/>
    </source>
</evidence>
<proteinExistence type="predicted"/>
<dbReference type="PANTHER" id="PTHR45947:SF3">
    <property type="entry name" value="SULFOQUINOVOSYL TRANSFERASE SQD2"/>
    <property type="match status" value="1"/>
</dbReference>
<dbReference type="Pfam" id="PF13439">
    <property type="entry name" value="Glyco_transf_4"/>
    <property type="match status" value="1"/>
</dbReference>
<feature type="domain" description="Glycosyl transferase family 1" evidence="1">
    <location>
        <begin position="205"/>
        <end position="290"/>
    </location>
</feature>
<accession>A0RWB7</accession>
<dbReference type="PANTHER" id="PTHR45947">
    <property type="entry name" value="SULFOQUINOVOSYL TRANSFERASE SQD2"/>
    <property type="match status" value="1"/>
</dbReference>
<dbReference type="SUPFAM" id="SSF53756">
    <property type="entry name" value="UDP-Glycosyltransferase/glycogen phosphorylase"/>
    <property type="match status" value="1"/>
</dbReference>
<dbReference type="AlphaFoldDB" id="A0RWB7"/>
<dbReference type="HOGENOM" id="CLU_848879_0_0_2"/>
<dbReference type="InterPro" id="IPR001296">
    <property type="entry name" value="Glyco_trans_1"/>
</dbReference>
<evidence type="ECO:0000313" key="4">
    <source>
        <dbReference type="Proteomes" id="UP000000758"/>
    </source>
</evidence>